<dbReference type="InterPro" id="IPR031304">
    <property type="entry name" value="SLT_2"/>
</dbReference>
<dbReference type="InterPro" id="IPR043426">
    <property type="entry name" value="MltB-like"/>
</dbReference>
<dbReference type="RefSeq" id="WP_377294845.1">
    <property type="nucleotide sequence ID" value="NZ_JBHSBM010000077.1"/>
</dbReference>
<comment type="caution">
    <text evidence="3">The sequence shown here is derived from an EMBL/GenBank/DDBJ whole genome shotgun (WGS) entry which is preliminary data.</text>
</comment>
<dbReference type="EC" id="2.4.-.-" evidence="3"/>
<keyword evidence="3" id="KW-0808">Transferase</keyword>
<feature type="region of interest" description="Disordered" evidence="1">
    <location>
        <begin position="30"/>
        <end position="105"/>
    </location>
</feature>
<organism evidence="3 4">
    <name type="scientific">Planomonospora corallina</name>
    <dbReference type="NCBI Taxonomy" id="1806052"/>
    <lineage>
        <taxon>Bacteria</taxon>
        <taxon>Bacillati</taxon>
        <taxon>Actinomycetota</taxon>
        <taxon>Actinomycetes</taxon>
        <taxon>Streptosporangiales</taxon>
        <taxon>Streptosporangiaceae</taxon>
        <taxon>Planomonospora</taxon>
    </lineage>
</organism>
<dbReference type="PANTHER" id="PTHR30163">
    <property type="entry name" value="MEMBRANE-BOUND LYTIC MUREIN TRANSGLYCOSYLASE B"/>
    <property type="match status" value="1"/>
</dbReference>
<evidence type="ECO:0000313" key="4">
    <source>
        <dbReference type="Proteomes" id="UP001595850"/>
    </source>
</evidence>
<dbReference type="Proteomes" id="UP001595850">
    <property type="component" value="Unassembled WGS sequence"/>
</dbReference>
<feature type="domain" description="Transglycosylase SLT" evidence="2">
    <location>
        <begin position="340"/>
        <end position="389"/>
    </location>
</feature>
<dbReference type="SUPFAM" id="SSF53955">
    <property type="entry name" value="Lysozyme-like"/>
    <property type="match status" value="1"/>
</dbReference>
<dbReference type="InterPro" id="IPR023346">
    <property type="entry name" value="Lysozyme-like_dom_sf"/>
</dbReference>
<accession>A0ABV8IJF9</accession>
<feature type="region of interest" description="Disordered" evidence="1">
    <location>
        <begin position="272"/>
        <end position="295"/>
    </location>
</feature>
<proteinExistence type="predicted"/>
<feature type="compositionally biased region" description="Polar residues" evidence="1">
    <location>
        <begin position="57"/>
        <end position="66"/>
    </location>
</feature>
<dbReference type="Gene3D" id="1.10.530.10">
    <property type="match status" value="1"/>
</dbReference>
<keyword evidence="4" id="KW-1185">Reference proteome</keyword>
<sequence>MFVVILVGLVALIAAAGAVVVAVRPAGLTTAAGQEPGGPPGAAPGPGLADLRELSPQAATGPTHPSGTASTHPPATGPAHPSSTAPATAAPSRPDRASGGSGLALTPPRLMVVSLSTLPERTRQDIAGLEHVRKAEAFDGGAVRISGVAVNLLAVDPERFRSWAPGAVAREQGVWDALARGELVADGSAVRRFGLVLGSHYQVDGGPRLRLAASARFGLTGVDGLVSRETGRRMGLLPGVALLVHGPAEATTGLATGARKLLGEGAQVVTVGTAGGPGDSGAREENRTGARAARRATVGRPGDYLELYRRAAEICPGLSWTVLAAIGQVESSHGRNNGPSSAGAQGPMQFMPATWKAYGVDGDGDGVADIWSPYDAVPSAANYLCANGAGQGGKKLEKAVWFYNHSWSYVRKVLGLADAYARAYP</sequence>
<name>A0ABV8IJF9_9ACTN</name>
<dbReference type="PANTHER" id="PTHR30163:SF8">
    <property type="entry name" value="LYTIC MUREIN TRANSGLYCOSYLASE"/>
    <property type="match status" value="1"/>
</dbReference>
<evidence type="ECO:0000259" key="2">
    <source>
        <dbReference type="Pfam" id="PF13406"/>
    </source>
</evidence>
<feature type="compositionally biased region" description="Low complexity" evidence="1">
    <location>
        <begin position="67"/>
        <end position="92"/>
    </location>
</feature>
<keyword evidence="3" id="KW-0328">Glycosyltransferase</keyword>
<dbReference type="CDD" id="cd13399">
    <property type="entry name" value="Slt35-like"/>
    <property type="match status" value="1"/>
</dbReference>
<evidence type="ECO:0000256" key="1">
    <source>
        <dbReference type="SAM" id="MobiDB-lite"/>
    </source>
</evidence>
<dbReference type="EMBL" id="JBHSBM010000077">
    <property type="protein sequence ID" value="MFC4063117.1"/>
    <property type="molecule type" value="Genomic_DNA"/>
</dbReference>
<dbReference type="GO" id="GO:0016757">
    <property type="term" value="F:glycosyltransferase activity"/>
    <property type="evidence" value="ECO:0007669"/>
    <property type="project" value="UniProtKB-KW"/>
</dbReference>
<protein>
    <submittedName>
        <fullName evidence="3">Lytic murein transglycosylase</fullName>
        <ecNumber evidence="3">2.4.-.-</ecNumber>
    </submittedName>
</protein>
<dbReference type="Pfam" id="PF13406">
    <property type="entry name" value="SLT_2"/>
    <property type="match status" value="1"/>
</dbReference>
<evidence type="ECO:0000313" key="3">
    <source>
        <dbReference type="EMBL" id="MFC4063117.1"/>
    </source>
</evidence>
<reference evidence="4" key="1">
    <citation type="journal article" date="2019" name="Int. J. Syst. Evol. Microbiol.">
        <title>The Global Catalogue of Microorganisms (GCM) 10K type strain sequencing project: providing services to taxonomists for standard genome sequencing and annotation.</title>
        <authorList>
            <consortium name="The Broad Institute Genomics Platform"/>
            <consortium name="The Broad Institute Genome Sequencing Center for Infectious Disease"/>
            <person name="Wu L."/>
            <person name="Ma J."/>
        </authorList>
    </citation>
    <scope>NUCLEOTIDE SEQUENCE [LARGE SCALE GENOMIC DNA]</scope>
    <source>
        <strain evidence="4">TBRC 4489</strain>
    </source>
</reference>
<gene>
    <name evidence="3" type="ORF">ACFOWE_32970</name>
</gene>